<organism evidence="4">
    <name type="scientific">mine drainage metagenome</name>
    <dbReference type="NCBI Taxonomy" id="410659"/>
    <lineage>
        <taxon>unclassified sequences</taxon>
        <taxon>metagenomes</taxon>
        <taxon>ecological metagenomes</taxon>
    </lineage>
</organism>
<dbReference type="AlphaFoldDB" id="T1APE7"/>
<evidence type="ECO:0000259" key="2">
    <source>
        <dbReference type="Pfam" id="PF12241"/>
    </source>
</evidence>
<dbReference type="Pfam" id="PF12242">
    <property type="entry name" value="Eno-Rase_NADH_b"/>
    <property type="match status" value="1"/>
</dbReference>
<dbReference type="EC" id="1.3.1.-" evidence="4"/>
<sequence>MGVRSHGPKRVLVIGASTGYGLAARITCAFGFGAATLGIFFEKKNRLSKAGSAGWYNSAAFDKLAKQSGLWSRSVNG</sequence>
<dbReference type="Gene3D" id="3.40.50.720">
    <property type="entry name" value="NAD(P)-binding Rossmann-like Domain"/>
    <property type="match status" value="1"/>
</dbReference>
<evidence type="ECO:0000256" key="1">
    <source>
        <dbReference type="SAM" id="Phobius"/>
    </source>
</evidence>
<dbReference type="InterPro" id="IPR050048">
    <property type="entry name" value="FabV-like_NADH_b"/>
</dbReference>
<keyword evidence="4" id="KW-0560">Oxidoreductase</keyword>
<evidence type="ECO:0000313" key="4">
    <source>
        <dbReference type="EMBL" id="EQD58383.1"/>
    </source>
</evidence>
<dbReference type="GO" id="GO:0004318">
    <property type="term" value="F:enoyl-[acyl-carrier-protein] reductase (NADH) activity"/>
    <property type="evidence" value="ECO:0007669"/>
    <property type="project" value="TreeGrafter"/>
</dbReference>
<dbReference type="PANTHER" id="PTHR37480:SF1">
    <property type="entry name" value="ENOYL-[ACYL-CARRIER-PROTEIN] REDUCTASE [NADH]"/>
    <property type="match status" value="1"/>
</dbReference>
<dbReference type="GO" id="GO:0051287">
    <property type="term" value="F:NAD binding"/>
    <property type="evidence" value="ECO:0007669"/>
    <property type="project" value="TreeGrafter"/>
</dbReference>
<reference evidence="4" key="2">
    <citation type="journal article" date="2014" name="ISME J.">
        <title>Microbial stratification in low pH oxic and suboxic macroscopic growths along an acid mine drainage.</title>
        <authorList>
            <person name="Mendez-Garcia C."/>
            <person name="Mesa V."/>
            <person name="Sprenger R.R."/>
            <person name="Richter M."/>
            <person name="Diez M.S."/>
            <person name="Solano J."/>
            <person name="Bargiela R."/>
            <person name="Golyshina O.V."/>
            <person name="Manteca A."/>
            <person name="Ramos J.L."/>
            <person name="Gallego J.R."/>
            <person name="Llorente I."/>
            <person name="Martins Dos Santos V.A."/>
            <person name="Jensen O.N."/>
            <person name="Pelaez A.I."/>
            <person name="Sanchez J."/>
            <person name="Ferrer M."/>
        </authorList>
    </citation>
    <scope>NUCLEOTIDE SEQUENCE</scope>
</reference>
<keyword evidence="1" id="KW-0812">Transmembrane</keyword>
<keyword evidence="1" id="KW-1133">Transmembrane helix</keyword>
<dbReference type="PANTHER" id="PTHR37480">
    <property type="entry name" value="ENOYL-[ACYL-CARRIER-PROTEIN] REDUCTASE [NADH]"/>
    <property type="match status" value="1"/>
</dbReference>
<dbReference type="EMBL" id="AUZZ01002936">
    <property type="protein sequence ID" value="EQD58383.1"/>
    <property type="molecule type" value="Genomic_DNA"/>
</dbReference>
<proteinExistence type="predicted"/>
<name>T1APE7_9ZZZZ</name>
<keyword evidence="1" id="KW-0472">Membrane</keyword>
<dbReference type="InterPro" id="IPR010758">
    <property type="entry name" value="Trans-2-enoyl-CoA_reductase"/>
</dbReference>
<dbReference type="Pfam" id="PF12241">
    <property type="entry name" value="Enoyl_reductase"/>
    <property type="match status" value="1"/>
</dbReference>
<accession>T1APE7</accession>
<protein>
    <submittedName>
        <fullName evidence="4">Short-chain alcohol dehydrogenase</fullName>
        <ecNumber evidence="4">1.3.1.-</ecNumber>
    </submittedName>
</protein>
<evidence type="ECO:0000259" key="3">
    <source>
        <dbReference type="Pfam" id="PF12242"/>
    </source>
</evidence>
<feature type="non-terminal residue" evidence="4">
    <location>
        <position position="77"/>
    </location>
</feature>
<reference evidence="4" key="1">
    <citation type="submission" date="2013-08" db="EMBL/GenBank/DDBJ databases">
        <authorList>
            <person name="Mendez C."/>
            <person name="Richter M."/>
            <person name="Ferrer M."/>
            <person name="Sanchez J."/>
        </authorList>
    </citation>
    <scope>NUCLEOTIDE SEQUENCE</scope>
</reference>
<feature type="domain" description="Trans-2-enoyl-CoA reductase-like NAD(P)H binding" evidence="3">
    <location>
        <begin position="5"/>
        <end position="44"/>
    </location>
</feature>
<comment type="caution">
    <text evidence="4">The sequence shown here is derived from an EMBL/GenBank/DDBJ whole genome shotgun (WGS) entry which is preliminary data.</text>
</comment>
<feature type="transmembrane region" description="Helical" evidence="1">
    <location>
        <begin position="20"/>
        <end position="41"/>
    </location>
</feature>
<dbReference type="InterPro" id="IPR024910">
    <property type="entry name" value="Enoyl-CoA_Rdtase_cat_dom"/>
</dbReference>
<feature type="domain" description="Trans-2-enoyl-CoA reductase catalytic" evidence="2">
    <location>
        <begin position="49"/>
        <end position="77"/>
    </location>
</feature>
<dbReference type="GO" id="GO:0006633">
    <property type="term" value="P:fatty acid biosynthetic process"/>
    <property type="evidence" value="ECO:0007669"/>
    <property type="project" value="TreeGrafter"/>
</dbReference>
<dbReference type="GO" id="GO:0050343">
    <property type="term" value="F:trans-2-enoyl-CoA reductase (NADH) activity"/>
    <property type="evidence" value="ECO:0007669"/>
    <property type="project" value="TreeGrafter"/>
</dbReference>
<gene>
    <name evidence="4" type="ORF">B2A_04380</name>
</gene>